<organism evidence="1 2">
    <name type="scientific">Desulfofundulus thermobenzoicus</name>
    <dbReference type="NCBI Taxonomy" id="29376"/>
    <lineage>
        <taxon>Bacteria</taxon>
        <taxon>Bacillati</taxon>
        <taxon>Bacillota</taxon>
        <taxon>Clostridia</taxon>
        <taxon>Eubacteriales</taxon>
        <taxon>Peptococcaceae</taxon>
        <taxon>Desulfofundulus</taxon>
    </lineage>
</organism>
<name>A0A6N7IST1_9FIRM</name>
<dbReference type="EMBL" id="WHYR01000023">
    <property type="protein sequence ID" value="MQL52517.1"/>
    <property type="molecule type" value="Genomic_DNA"/>
</dbReference>
<protein>
    <submittedName>
        <fullName evidence="1">Uncharacterized protein</fullName>
    </submittedName>
</protein>
<dbReference type="PROSITE" id="PS51257">
    <property type="entry name" value="PROKAR_LIPOPROTEIN"/>
    <property type="match status" value="1"/>
</dbReference>
<dbReference type="RefSeq" id="WP_152946712.1">
    <property type="nucleotide sequence ID" value="NZ_WHYR01000023.1"/>
</dbReference>
<dbReference type="OrthoDB" id="9770467at2"/>
<reference evidence="1 2" key="1">
    <citation type="submission" date="2019-10" db="EMBL/GenBank/DDBJ databases">
        <title>Comparative genomics of sulfur disproportionating microorganisms.</title>
        <authorList>
            <person name="Ward L.M."/>
            <person name="Bertran E."/>
            <person name="Johnston D."/>
        </authorList>
    </citation>
    <scope>NUCLEOTIDE SEQUENCE [LARGE SCALE GENOMIC DNA]</scope>
    <source>
        <strain evidence="1 2">DSM 14055</strain>
    </source>
</reference>
<comment type="caution">
    <text evidence="1">The sequence shown here is derived from an EMBL/GenBank/DDBJ whole genome shotgun (WGS) entry which is preliminary data.</text>
</comment>
<evidence type="ECO:0000313" key="2">
    <source>
        <dbReference type="Proteomes" id="UP000441717"/>
    </source>
</evidence>
<dbReference type="Proteomes" id="UP000441717">
    <property type="component" value="Unassembled WGS sequence"/>
</dbReference>
<sequence length="221" mass="25137">MKKKWLVVVGGVIVILSFVLFGCAQRSANDRQVDYRVGTQGINDNQRNNDKSFKYSSRRETTREFQEVPIKEVLSRGKTIKFTLKAENKDWIRPTYSKAWDDPLFKERFPDPSVLVEAAMHRLFELPAGTSLSFPFYVSIGLDGAISEADLPADYIGFLIVNSRINGIMTLNKQVAITAEPARSGYQIIWINRTELPRDKMLVSLVTPDGYEVDYLPIILQ</sequence>
<accession>A0A6N7IST1</accession>
<keyword evidence="2" id="KW-1185">Reference proteome</keyword>
<proteinExistence type="predicted"/>
<evidence type="ECO:0000313" key="1">
    <source>
        <dbReference type="EMBL" id="MQL52517.1"/>
    </source>
</evidence>
<dbReference type="AlphaFoldDB" id="A0A6N7IST1"/>
<gene>
    <name evidence="1" type="ORF">GFC01_09635</name>
</gene>